<dbReference type="SMART" id="SM00317">
    <property type="entry name" value="SET"/>
    <property type="match status" value="1"/>
</dbReference>
<dbReference type="SUPFAM" id="SSF82199">
    <property type="entry name" value="SET domain"/>
    <property type="match status" value="1"/>
</dbReference>
<dbReference type="InterPro" id="IPR053105">
    <property type="entry name" value="Class_V-like_SAM-MTase"/>
</dbReference>
<sequence>MAEPPAKDGLETPNILKKLKAERNQHSYRDLLSKWEIPINESEADIAKYFVSKIFEGMAKNVSLQHAGKARGSSFEQNYLNSQRCVQVQALVDMLLPISSGSMENDPSISTPLKDRYESHPIPWCYCSDPWDHGTLLMRNRWYNLYEGIPDLEYMLMLVQADHFREMLWYLEPRRWDYMVASLHQYRTSIKVFAEVIHLDFRWPFIARARQLPMELAYGYFKGKRLSDYHPHTIVVNDSKEEIYGVAAGFRHTEFYKILHSLASVDRALSNEANKNPPPFCKINYNITDERACISCLKRKHLCLCEYSGGKDELFFRSSFLQLMDCNDGRGTGVRSLIRVSEGVNLGTLRGKLRDPDPIGCPLTLISGEMRGVITKVNKHDSGNWTRFLNHSCDPNSSVIFGIYQGIPTATIVTTKCIQPMQEVTIDYGKKYIDTLFWICLCKSSTCRYSNDDDEDEEDDPSLFSLTKGSPIEYHCEKERVSCN</sequence>
<dbReference type="PANTHER" id="PTHR47250:SF3">
    <property type="entry name" value="HISTONE-LYSINE N-METHYLTRANSFERASE SET-6"/>
    <property type="match status" value="1"/>
</dbReference>
<dbReference type="EMBL" id="ACYE01000205">
    <property type="protein sequence ID" value="EFE41212.1"/>
    <property type="molecule type" value="Genomic_DNA"/>
</dbReference>
<dbReference type="InterPro" id="IPR001214">
    <property type="entry name" value="SET_dom"/>
</dbReference>
<evidence type="ECO:0000313" key="2">
    <source>
        <dbReference type="EMBL" id="EFE41212.1"/>
    </source>
</evidence>
<comment type="caution">
    <text evidence="2">The sequence shown here is derived from an EMBL/GenBank/DDBJ whole genome shotgun (WGS) entry which is preliminary data.</text>
</comment>
<organism evidence="2 3">
    <name type="scientific">Trichophyton verrucosum (strain HKI 0517)</name>
    <dbReference type="NCBI Taxonomy" id="663202"/>
    <lineage>
        <taxon>Eukaryota</taxon>
        <taxon>Fungi</taxon>
        <taxon>Dikarya</taxon>
        <taxon>Ascomycota</taxon>
        <taxon>Pezizomycotina</taxon>
        <taxon>Eurotiomycetes</taxon>
        <taxon>Eurotiomycetidae</taxon>
        <taxon>Onygenales</taxon>
        <taxon>Arthrodermataceae</taxon>
        <taxon>Trichophyton</taxon>
    </lineage>
</organism>
<dbReference type="PROSITE" id="PS50280">
    <property type="entry name" value="SET"/>
    <property type="match status" value="1"/>
</dbReference>
<feature type="domain" description="SET" evidence="1">
    <location>
        <begin position="319"/>
        <end position="429"/>
    </location>
</feature>
<keyword evidence="3" id="KW-1185">Reference proteome</keyword>
<dbReference type="HOGENOM" id="CLU_606867_0_0_1"/>
<dbReference type="InterPro" id="IPR046341">
    <property type="entry name" value="SET_dom_sf"/>
</dbReference>
<dbReference type="RefSeq" id="XP_003021830.1">
    <property type="nucleotide sequence ID" value="XM_003021784.1"/>
</dbReference>
<dbReference type="OrthoDB" id="4174318at2759"/>
<proteinExistence type="predicted"/>
<dbReference type="Pfam" id="PF00856">
    <property type="entry name" value="SET"/>
    <property type="match status" value="1"/>
</dbReference>
<evidence type="ECO:0000259" key="1">
    <source>
        <dbReference type="PROSITE" id="PS50280"/>
    </source>
</evidence>
<accession>D4DA61</accession>
<protein>
    <submittedName>
        <fullName evidence="2">SET domain protein</fullName>
    </submittedName>
</protein>
<evidence type="ECO:0000313" key="3">
    <source>
        <dbReference type="Proteomes" id="UP000008383"/>
    </source>
</evidence>
<dbReference type="AlphaFoldDB" id="D4DA61"/>
<dbReference type="Gene3D" id="2.170.270.10">
    <property type="entry name" value="SET domain"/>
    <property type="match status" value="1"/>
</dbReference>
<dbReference type="PANTHER" id="PTHR47250">
    <property type="entry name" value="HISTONE-LYSINE N-METHYLTRANSFERASE SET-6"/>
    <property type="match status" value="1"/>
</dbReference>
<reference evidence="3" key="1">
    <citation type="journal article" date="2011" name="Genome Biol.">
        <title>Comparative and functional genomics provide insights into the pathogenicity of dermatophytic fungi.</title>
        <authorList>
            <person name="Burmester A."/>
            <person name="Shelest E."/>
            <person name="Gloeckner G."/>
            <person name="Heddergott C."/>
            <person name="Schindler S."/>
            <person name="Staib P."/>
            <person name="Heidel A."/>
            <person name="Felder M."/>
            <person name="Petzold A."/>
            <person name="Szafranski K."/>
            <person name="Feuermann M."/>
            <person name="Pedruzzi I."/>
            <person name="Priebe S."/>
            <person name="Groth M."/>
            <person name="Winkler R."/>
            <person name="Li W."/>
            <person name="Kniemeyer O."/>
            <person name="Schroeckh V."/>
            <person name="Hertweck C."/>
            <person name="Hube B."/>
            <person name="White T.C."/>
            <person name="Platzer M."/>
            <person name="Guthke R."/>
            <person name="Heitman J."/>
            <person name="Woestemeyer J."/>
            <person name="Zipfel P.F."/>
            <person name="Monod M."/>
            <person name="Brakhage A.A."/>
        </authorList>
    </citation>
    <scope>NUCLEOTIDE SEQUENCE [LARGE SCALE GENOMIC DNA]</scope>
    <source>
        <strain evidence="3">HKI 0517</strain>
    </source>
</reference>
<gene>
    <name evidence="2" type="ORF">TRV_04005</name>
</gene>
<dbReference type="Proteomes" id="UP000008383">
    <property type="component" value="Unassembled WGS sequence"/>
</dbReference>
<dbReference type="GeneID" id="9578710"/>
<name>D4DA61_TRIVH</name>
<dbReference type="KEGG" id="tve:TRV_04005"/>